<dbReference type="Gene3D" id="1.20.58.190">
    <property type="entry name" value="Translin, domain 1"/>
    <property type="match status" value="1"/>
</dbReference>
<keyword evidence="5" id="KW-0539">Nucleus</keyword>
<dbReference type="OrthoDB" id="31005at2759"/>
<evidence type="ECO:0000256" key="5">
    <source>
        <dbReference type="ARBA" id="ARBA00023242"/>
    </source>
</evidence>
<gene>
    <name evidence="7" type="ORF">EX30DRAFT_344896</name>
</gene>
<accession>A0A4S2MI72</accession>
<dbReference type="InterPro" id="IPR002848">
    <property type="entry name" value="Translin_fam"/>
</dbReference>
<dbReference type="InterPro" id="IPR016068">
    <property type="entry name" value="Translin_N"/>
</dbReference>
<dbReference type="PANTHER" id="PTHR10741">
    <property type="entry name" value="TRANSLIN AND TRANSLIN ASSOCIATED PROTEIN X"/>
    <property type="match status" value="1"/>
</dbReference>
<protein>
    <submittedName>
        <fullName evidence="7">Translin</fullName>
    </submittedName>
</protein>
<dbReference type="Gene3D" id="1.20.58.200">
    <property type="entry name" value="Translin, domain 2"/>
    <property type="match status" value="1"/>
</dbReference>
<dbReference type="GO" id="GO:0005634">
    <property type="term" value="C:nucleus"/>
    <property type="evidence" value="ECO:0007669"/>
    <property type="project" value="UniProtKB-SubCell"/>
</dbReference>
<feature type="compositionally biased region" description="Basic residues" evidence="6">
    <location>
        <begin position="8"/>
        <end position="23"/>
    </location>
</feature>
<proteinExistence type="inferred from homology"/>
<name>A0A4S2MI72_9PEZI</name>
<evidence type="ECO:0000313" key="8">
    <source>
        <dbReference type="Proteomes" id="UP000298138"/>
    </source>
</evidence>
<comment type="similarity">
    <text evidence="3">Belongs to the translin family.</text>
</comment>
<dbReference type="AlphaFoldDB" id="A0A4S2MI72"/>
<evidence type="ECO:0000256" key="3">
    <source>
        <dbReference type="ARBA" id="ARBA00005902"/>
    </source>
</evidence>
<evidence type="ECO:0000313" key="7">
    <source>
        <dbReference type="EMBL" id="TGZ76415.1"/>
    </source>
</evidence>
<feature type="region of interest" description="Disordered" evidence="6">
    <location>
        <begin position="1"/>
        <end position="37"/>
    </location>
</feature>
<evidence type="ECO:0000256" key="1">
    <source>
        <dbReference type="ARBA" id="ARBA00004123"/>
    </source>
</evidence>
<dbReference type="GO" id="GO:0043565">
    <property type="term" value="F:sequence-specific DNA binding"/>
    <property type="evidence" value="ECO:0007669"/>
    <property type="project" value="InterPro"/>
</dbReference>
<comment type="subcellular location">
    <subcellularLocation>
        <location evidence="2">Cytoplasm</location>
    </subcellularLocation>
    <subcellularLocation>
        <location evidence="1">Nucleus</location>
    </subcellularLocation>
</comment>
<dbReference type="InterPro" id="IPR036081">
    <property type="entry name" value="Translin_sf"/>
</dbReference>
<keyword evidence="4" id="KW-0963">Cytoplasm</keyword>
<dbReference type="Pfam" id="PF01997">
    <property type="entry name" value="Translin"/>
    <property type="match status" value="1"/>
</dbReference>
<dbReference type="SUPFAM" id="SSF74784">
    <property type="entry name" value="Translin"/>
    <property type="match status" value="1"/>
</dbReference>
<evidence type="ECO:0000256" key="4">
    <source>
        <dbReference type="ARBA" id="ARBA00022490"/>
    </source>
</evidence>
<sequence>MADTHSPPSKRPRHHHHPHHSKPKPPPTPEIPSTNPFTTSFHYFRTELDEHHDRRERLIKASRDVTALSKKIIFSLQRTRTFAQPLPAQILATITPYHTSITTTLTSIAPDLTPPNAHRYHRQISPGIQELIEALAFQHYLTTGLLLPYTTARTLVPEGIDVHTSDYVLGVFDFVGEVMRWGITMVALRGGGEGGDEMVGRVLCDLRELRAELEALGTSDGGGRFFGREWEKKVEVMRTCVQKVENAVCGVVVRGSEMPPGWVPDDGDGERLGRD</sequence>
<organism evidence="7 8">
    <name type="scientific">Ascodesmis nigricans</name>
    <dbReference type="NCBI Taxonomy" id="341454"/>
    <lineage>
        <taxon>Eukaryota</taxon>
        <taxon>Fungi</taxon>
        <taxon>Dikarya</taxon>
        <taxon>Ascomycota</taxon>
        <taxon>Pezizomycotina</taxon>
        <taxon>Pezizomycetes</taxon>
        <taxon>Pezizales</taxon>
        <taxon>Ascodesmidaceae</taxon>
        <taxon>Ascodesmis</taxon>
    </lineage>
</organism>
<dbReference type="EMBL" id="ML220179">
    <property type="protein sequence ID" value="TGZ76415.1"/>
    <property type="molecule type" value="Genomic_DNA"/>
</dbReference>
<keyword evidence="8" id="KW-1185">Reference proteome</keyword>
<dbReference type="InParanoid" id="A0A4S2MI72"/>
<dbReference type="Proteomes" id="UP000298138">
    <property type="component" value="Unassembled WGS sequence"/>
</dbReference>
<reference evidence="7 8" key="1">
    <citation type="submission" date="2019-04" db="EMBL/GenBank/DDBJ databases">
        <title>Comparative genomics and transcriptomics to analyze fruiting body development in filamentous ascomycetes.</title>
        <authorList>
            <consortium name="DOE Joint Genome Institute"/>
            <person name="Lutkenhaus R."/>
            <person name="Traeger S."/>
            <person name="Breuer J."/>
            <person name="Kuo A."/>
            <person name="Lipzen A."/>
            <person name="Pangilinan J."/>
            <person name="Dilworth D."/>
            <person name="Sandor L."/>
            <person name="Poggeler S."/>
            <person name="Barry K."/>
            <person name="Grigoriev I.V."/>
            <person name="Nowrousian M."/>
        </authorList>
    </citation>
    <scope>NUCLEOTIDE SEQUENCE [LARGE SCALE GENOMIC DNA]</scope>
    <source>
        <strain evidence="7 8">CBS 389.68</strain>
    </source>
</reference>
<dbReference type="STRING" id="341454.A0A4S2MI72"/>
<feature type="non-terminal residue" evidence="7">
    <location>
        <position position="275"/>
    </location>
</feature>
<evidence type="ECO:0000256" key="2">
    <source>
        <dbReference type="ARBA" id="ARBA00004496"/>
    </source>
</evidence>
<dbReference type="GO" id="GO:0005737">
    <property type="term" value="C:cytoplasm"/>
    <property type="evidence" value="ECO:0007669"/>
    <property type="project" value="UniProtKB-SubCell"/>
</dbReference>
<evidence type="ECO:0000256" key="6">
    <source>
        <dbReference type="SAM" id="MobiDB-lite"/>
    </source>
</evidence>
<dbReference type="CDD" id="cd14820">
    <property type="entry name" value="TRAX"/>
    <property type="match status" value="1"/>
</dbReference>
<dbReference type="InterPro" id="IPR016069">
    <property type="entry name" value="Translin_C"/>
</dbReference>